<dbReference type="FunCoup" id="A0A1S3F344">
    <property type="interactions" value="1"/>
</dbReference>
<dbReference type="GeneID" id="105985182"/>
<accession>A0A1S3F344</accession>
<name>A0A1S3F344_DIPOR</name>
<evidence type="ECO:0000256" key="1">
    <source>
        <dbReference type="SAM" id="MobiDB-lite"/>
    </source>
</evidence>
<keyword evidence="2" id="KW-1185">Reference proteome</keyword>
<dbReference type="PANTHER" id="PTHR39410:SF1">
    <property type="entry name" value="RIKEN CDNA 4930558K02 GENE"/>
    <property type="match status" value="1"/>
</dbReference>
<organism evidence="2 3">
    <name type="scientific">Dipodomys ordii</name>
    <name type="common">Ord's kangaroo rat</name>
    <dbReference type="NCBI Taxonomy" id="10020"/>
    <lineage>
        <taxon>Eukaryota</taxon>
        <taxon>Metazoa</taxon>
        <taxon>Chordata</taxon>
        <taxon>Craniata</taxon>
        <taxon>Vertebrata</taxon>
        <taxon>Euteleostomi</taxon>
        <taxon>Mammalia</taxon>
        <taxon>Eutheria</taxon>
        <taxon>Euarchontoglires</taxon>
        <taxon>Glires</taxon>
        <taxon>Rodentia</taxon>
        <taxon>Castorimorpha</taxon>
        <taxon>Heteromyidae</taxon>
        <taxon>Dipodomyinae</taxon>
        <taxon>Dipodomys</taxon>
    </lineage>
</organism>
<dbReference type="OrthoDB" id="9832160at2759"/>
<reference evidence="3" key="1">
    <citation type="submission" date="2025-08" db="UniProtKB">
        <authorList>
            <consortium name="RefSeq"/>
        </authorList>
    </citation>
    <scope>IDENTIFICATION</scope>
    <source>
        <tissue evidence="3">Kidney</tissue>
    </source>
</reference>
<dbReference type="PANTHER" id="PTHR39410">
    <property type="entry name" value="RIKEN CDNA 4930558K02 GENE"/>
    <property type="match status" value="1"/>
</dbReference>
<dbReference type="Proteomes" id="UP000081671">
    <property type="component" value="Unplaced"/>
</dbReference>
<feature type="compositionally biased region" description="Basic residues" evidence="1">
    <location>
        <begin position="142"/>
        <end position="154"/>
    </location>
</feature>
<proteinExistence type="predicted"/>
<feature type="region of interest" description="Disordered" evidence="1">
    <location>
        <begin position="135"/>
        <end position="154"/>
    </location>
</feature>
<gene>
    <name evidence="3" type="primary">LOC105985182</name>
</gene>
<evidence type="ECO:0000313" key="3">
    <source>
        <dbReference type="RefSeq" id="XP_012871053.1"/>
    </source>
</evidence>
<dbReference type="RefSeq" id="XP_012871053.1">
    <property type="nucleotide sequence ID" value="XM_013015599.1"/>
</dbReference>
<dbReference type="InParanoid" id="A0A1S3F344"/>
<dbReference type="KEGG" id="dord:105985182"/>
<dbReference type="InterPro" id="IPR027845">
    <property type="entry name" value="DUF4548"/>
</dbReference>
<sequence length="154" mass="17501">MNKPLVLSLPKRSPHFSATSFRKNLGLPILLQVPSDLWKDKNQSNVMLLRRKPLCPACQEIKMVQPTILEIPDDLKLSFEKLMCHRAMNPHQSKTPESESSQNDISTESIHYRLPLMGPRTAVFHGLLSDTYRALEKTQSSSRRKAPVGKTVKQ</sequence>
<dbReference type="AlphaFoldDB" id="A0A1S3F344"/>
<evidence type="ECO:0000313" key="2">
    <source>
        <dbReference type="Proteomes" id="UP000081671"/>
    </source>
</evidence>
<protein>
    <submittedName>
        <fullName evidence="3">Uncharacterized protein C1orf105 homolog</fullName>
    </submittedName>
</protein>
<dbReference type="Pfam" id="PF15081">
    <property type="entry name" value="DUF4548"/>
    <property type="match status" value="1"/>
</dbReference>